<dbReference type="PROSITE" id="PS51698">
    <property type="entry name" value="U_BOX"/>
    <property type="match status" value="1"/>
</dbReference>
<dbReference type="PROSITE" id="PS50005">
    <property type="entry name" value="TPR"/>
    <property type="match status" value="2"/>
</dbReference>
<dbReference type="GO" id="GO:0045862">
    <property type="term" value="P:positive regulation of proteolysis"/>
    <property type="evidence" value="ECO:0007669"/>
    <property type="project" value="TreeGrafter"/>
</dbReference>
<keyword evidence="6 9" id="KW-0802">TPR repeat</keyword>
<gene>
    <name evidence="12" type="primary">STUB1</name>
    <name evidence="12" type="ORF">g.12336</name>
</gene>
<dbReference type="GO" id="GO:0043161">
    <property type="term" value="P:proteasome-mediated ubiquitin-dependent protein catabolic process"/>
    <property type="evidence" value="ECO:0007669"/>
    <property type="project" value="TreeGrafter"/>
</dbReference>
<dbReference type="Gene3D" id="1.25.40.10">
    <property type="entry name" value="Tetratricopeptide repeat domain"/>
    <property type="match status" value="1"/>
</dbReference>
<evidence type="ECO:0000256" key="9">
    <source>
        <dbReference type="PROSITE-ProRule" id="PRU00339"/>
    </source>
</evidence>
<dbReference type="Gene3D" id="3.30.40.10">
    <property type="entry name" value="Zinc/RING finger domain, C3HC4 (zinc finger)"/>
    <property type="match status" value="1"/>
</dbReference>
<evidence type="ECO:0000256" key="4">
    <source>
        <dbReference type="ARBA" id="ARBA00022737"/>
    </source>
</evidence>
<evidence type="ECO:0000313" key="12">
    <source>
        <dbReference type="EMBL" id="MDE47328.1"/>
    </source>
</evidence>
<dbReference type="SUPFAM" id="SSF57850">
    <property type="entry name" value="RING/U-box"/>
    <property type="match status" value="1"/>
</dbReference>
<evidence type="ECO:0000256" key="8">
    <source>
        <dbReference type="ARBA" id="ARBA00044543"/>
    </source>
</evidence>
<dbReference type="AlphaFoldDB" id="A0A6G1SAA7"/>
<accession>A0A6G1SAA7</accession>
<dbReference type="GO" id="GO:0006515">
    <property type="term" value="P:protein quality control for misfolded or incompletely synthesized proteins"/>
    <property type="evidence" value="ECO:0007669"/>
    <property type="project" value="TreeGrafter"/>
</dbReference>
<dbReference type="InterPro" id="IPR019734">
    <property type="entry name" value="TPR_rpt"/>
</dbReference>
<dbReference type="PANTHER" id="PTHR46803">
    <property type="entry name" value="E3 UBIQUITIN-PROTEIN LIGASE CHIP"/>
    <property type="match status" value="1"/>
</dbReference>
<dbReference type="EC" id="2.3.2.27" evidence="2"/>
<dbReference type="CDD" id="cd16654">
    <property type="entry name" value="RING-Ubox_CHIP"/>
    <property type="match status" value="1"/>
</dbReference>
<evidence type="ECO:0000259" key="11">
    <source>
        <dbReference type="PROSITE" id="PS51698"/>
    </source>
</evidence>
<keyword evidence="5" id="KW-0833">Ubl conjugation pathway</keyword>
<feature type="repeat" description="TPR" evidence="9">
    <location>
        <begin position="42"/>
        <end position="75"/>
    </location>
</feature>
<dbReference type="GO" id="GO:0000209">
    <property type="term" value="P:protein polyubiquitination"/>
    <property type="evidence" value="ECO:0007669"/>
    <property type="project" value="TreeGrafter"/>
</dbReference>
<evidence type="ECO:0000256" key="2">
    <source>
        <dbReference type="ARBA" id="ARBA00012483"/>
    </source>
</evidence>
<dbReference type="Pfam" id="PF00515">
    <property type="entry name" value="TPR_1"/>
    <property type="match status" value="1"/>
</dbReference>
<feature type="region of interest" description="Disordered" evidence="10">
    <location>
        <begin position="171"/>
        <end position="224"/>
    </location>
</feature>
<dbReference type="GO" id="GO:0030018">
    <property type="term" value="C:Z disc"/>
    <property type="evidence" value="ECO:0007669"/>
    <property type="project" value="TreeGrafter"/>
</dbReference>
<keyword evidence="4" id="KW-0677">Repeat</keyword>
<comment type="catalytic activity">
    <reaction evidence="1">
        <text>S-ubiquitinyl-[E2 ubiquitin-conjugating enzyme]-L-cysteine + [acceptor protein]-L-lysine = [E2 ubiquitin-conjugating enzyme]-L-cysteine + N(6)-ubiquitinyl-[acceptor protein]-L-lysine.</text>
        <dbReference type="EC" id="2.3.2.27"/>
    </reaction>
</comment>
<dbReference type="SMART" id="SM00504">
    <property type="entry name" value="Ubox"/>
    <property type="match status" value="1"/>
</dbReference>
<keyword evidence="3" id="KW-0808">Transferase</keyword>
<dbReference type="Pfam" id="PF04564">
    <property type="entry name" value="U-box"/>
    <property type="match status" value="1"/>
</dbReference>
<feature type="domain" description="U-box" evidence="11">
    <location>
        <begin position="247"/>
        <end position="321"/>
    </location>
</feature>
<evidence type="ECO:0000256" key="1">
    <source>
        <dbReference type="ARBA" id="ARBA00000900"/>
    </source>
</evidence>
<organism evidence="12">
    <name type="scientific">Aceria tosichella</name>
    <name type="common">wheat curl mite</name>
    <dbReference type="NCBI Taxonomy" id="561515"/>
    <lineage>
        <taxon>Eukaryota</taxon>
        <taxon>Metazoa</taxon>
        <taxon>Ecdysozoa</taxon>
        <taxon>Arthropoda</taxon>
        <taxon>Chelicerata</taxon>
        <taxon>Arachnida</taxon>
        <taxon>Acari</taxon>
        <taxon>Acariformes</taxon>
        <taxon>Trombidiformes</taxon>
        <taxon>Prostigmata</taxon>
        <taxon>Eupodina</taxon>
        <taxon>Eriophyoidea</taxon>
        <taxon>Eriophyidae</taxon>
        <taxon>Eriophyinae</taxon>
        <taxon>Aceriini</taxon>
        <taxon>Aceria</taxon>
    </lineage>
</organism>
<protein>
    <recommendedName>
        <fullName evidence="7">E3 ubiquitin-protein ligase CHIP</fullName>
        <ecNumber evidence="2">2.3.2.27</ecNumber>
    </recommendedName>
    <alternativeName>
        <fullName evidence="8">RING-type E3 ubiquitin transferase CHIP</fullName>
    </alternativeName>
</protein>
<evidence type="ECO:0000256" key="10">
    <source>
        <dbReference type="SAM" id="MobiDB-lite"/>
    </source>
</evidence>
<dbReference type="PANTHER" id="PTHR46803:SF2">
    <property type="entry name" value="E3 UBIQUITIN-PROTEIN LIGASE CHIP"/>
    <property type="match status" value="1"/>
</dbReference>
<evidence type="ECO:0000256" key="3">
    <source>
        <dbReference type="ARBA" id="ARBA00022679"/>
    </source>
</evidence>
<dbReference type="SMART" id="SM00028">
    <property type="entry name" value="TPR"/>
    <property type="match status" value="3"/>
</dbReference>
<dbReference type="FunFam" id="3.30.40.10:FF:000124">
    <property type="entry name" value="STIP1 homology and U box-containing protein 1"/>
    <property type="match status" value="1"/>
</dbReference>
<evidence type="ECO:0000256" key="7">
    <source>
        <dbReference type="ARBA" id="ARBA00044534"/>
    </source>
</evidence>
<evidence type="ECO:0000256" key="5">
    <source>
        <dbReference type="ARBA" id="ARBA00022786"/>
    </source>
</evidence>
<dbReference type="InterPro" id="IPR011990">
    <property type="entry name" value="TPR-like_helical_dom_sf"/>
</dbReference>
<name>A0A6G1SAA7_9ACAR</name>
<dbReference type="GO" id="GO:0061630">
    <property type="term" value="F:ubiquitin protein ligase activity"/>
    <property type="evidence" value="ECO:0007669"/>
    <property type="project" value="UniProtKB-EC"/>
</dbReference>
<reference evidence="12" key="1">
    <citation type="submission" date="2018-10" db="EMBL/GenBank/DDBJ databases">
        <title>Transcriptome assembly of Aceria tosichella (Wheat curl mite) Type 2.</title>
        <authorList>
            <person name="Scully E.D."/>
            <person name="Geib S.M."/>
            <person name="Palmer N.A."/>
            <person name="Gupta A.K."/>
            <person name="Sarath G."/>
            <person name="Tatineni S."/>
        </authorList>
    </citation>
    <scope>NUCLEOTIDE SEQUENCE</scope>
    <source>
        <strain evidence="12">LincolnNE</strain>
    </source>
</reference>
<evidence type="ECO:0000256" key="6">
    <source>
        <dbReference type="ARBA" id="ARBA00022803"/>
    </source>
</evidence>
<dbReference type="GO" id="GO:0071218">
    <property type="term" value="P:cellular response to misfolded protein"/>
    <property type="evidence" value="ECO:0007669"/>
    <property type="project" value="TreeGrafter"/>
</dbReference>
<dbReference type="InterPro" id="IPR045202">
    <property type="entry name" value="CHIP_RING-Ubox"/>
</dbReference>
<dbReference type="SUPFAM" id="SSF48452">
    <property type="entry name" value="TPR-like"/>
    <property type="match status" value="1"/>
</dbReference>
<dbReference type="InterPro" id="IPR013083">
    <property type="entry name" value="Znf_RING/FYVE/PHD"/>
</dbReference>
<proteinExistence type="predicted"/>
<dbReference type="InterPro" id="IPR003613">
    <property type="entry name" value="Ubox_domain"/>
</dbReference>
<dbReference type="GO" id="GO:0051087">
    <property type="term" value="F:protein-folding chaperone binding"/>
    <property type="evidence" value="ECO:0007669"/>
    <property type="project" value="TreeGrafter"/>
</dbReference>
<dbReference type="Gene3D" id="6.10.140.2020">
    <property type="match status" value="1"/>
</dbReference>
<dbReference type="EMBL" id="GGYP01002557">
    <property type="protein sequence ID" value="MDE47328.1"/>
    <property type="molecule type" value="Transcribed_RNA"/>
</dbReference>
<sequence>MNDLPLTATDYKNAGNKLCASHRYEEAIGFYSKAIAENPKEPLFYSNRALCHLKLKQYPQAIQDCRLALELDPNLLKAHFFIGTALNESGLHDDALKHLQRAHDLAKENRLNFGDDITYQIRLAKRRRWVKIDEENAKLDEELLSYLMRLIKQDREKKQMKQIAGRLEATHVTDLDSSSPLKEPVNQHGDHDDSGHQANLVPTEKQEATDSDSNNHETNPTSSKCDIFVNRLEQVFEQLRMQRKKREVPDHLCGKISFEIMRDPVITPSGITYDRENIEDHLIRVGYFDPITRQPLTANELIPNLAMKEVIDAYLSENEWANYC</sequence>
<feature type="repeat" description="TPR" evidence="9">
    <location>
        <begin position="8"/>
        <end position="41"/>
    </location>
</feature>